<evidence type="ECO:0000313" key="2">
    <source>
        <dbReference type="EMBL" id="RFA33881.1"/>
    </source>
</evidence>
<comment type="caution">
    <text evidence="2">The sequence shown here is derived from an EMBL/GenBank/DDBJ whole genome shotgun (WGS) entry which is preliminary data.</text>
</comment>
<accession>A0A3E0WP06</accession>
<keyword evidence="3" id="KW-1185">Reference proteome</keyword>
<name>A0A3E0WP06_9GAMM</name>
<dbReference type="RefSeq" id="WP_116303233.1">
    <property type="nucleotide sequence ID" value="NZ_NFZV01000019.1"/>
</dbReference>
<dbReference type="AlphaFoldDB" id="A0A3E0WP06"/>
<dbReference type="InterPro" id="IPR023614">
    <property type="entry name" value="Porin_dom_sf"/>
</dbReference>
<dbReference type="Proteomes" id="UP000256763">
    <property type="component" value="Unassembled WGS sequence"/>
</dbReference>
<dbReference type="SUPFAM" id="SSF56935">
    <property type="entry name" value="Porins"/>
    <property type="match status" value="1"/>
</dbReference>
<dbReference type="InterPro" id="IPR031593">
    <property type="entry name" value="Porin_7"/>
</dbReference>
<feature type="signal peptide" evidence="1">
    <location>
        <begin position="1"/>
        <end position="23"/>
    </location>
</feature>
<dbReference type="Pfam" id="PF16956">
    <property type="entry name" value="Porin_7"/>
    <property type="match status" value="1"/>
</dbReference>
<sequence>MSASRFCSLVLLGALALPHVAAASDHRLELGGSYQRVEPSANDLDDFDVWSVRGTYYFAPVRNAAYPLAEAAFMERASRVSASFSRADPGDDEADLSQISAGFYFDRLLLLASLSYFDNAWGNETDWSAGVGYAPIDGSLISVEYSDADDGNWHLRGKWVYTGWGAQALNLTAHADFMEHYDQYGLGADFYFNRAISVGGAVYYRDYDSGPSDTIHEVRARKFLTPALGGGVSYRTMDSQDAWSIDAVLRF</sequence>
<dbReference type="OrthoDB" id="6225858at2"/>
<evidence type="ECO:0000313" key="3">
    <source>
        <dbReference type="Proteomes" id="UP000256763"/>
    </source>
</evidence>
<gene>
    <name evidence="2" type="ORF">CAL65_16125</name>
</gene>
<keyword evidence="1" id="KW-0732">Signal</keyword>
<protein>
    <submittedName>
        <fullName evidence="2">Uncharacterized protein</fullName>
    </submittedName>
</protein>
<reference evidence="3" key="1">
    <citation type="submission" date="2017-05" db="EMBL/GenBank/DDBJ databases">
        <authorList>
            <person name="Sharma S."/>
            <person name="Sidhu C."/>
            <person name="Pinnaka A.K."/>
        </authorList>
    </citation>
    <scope>NUCLEOTIDE SEQUENCE [LARGE SCALE GENOMIC DNA]</scope>
    <source>
        <strain evidence="3">AK93</strain>
    </source>
</reference>
<evidence type="ECO:0000256" key="1">
    <source>
        <dbReference type="SAM" id="SignalP"/>
    </source>
</evidence>
<proteinExistence type="predicted"/>
<feature type="chain" id="PRO_5017619920" evidence="1">
    <location>
        <begin position="24"/>
        <end position="251"/>
    </location>
</feature>
<dbReference type="EMBL" id="NFZW01000018">
    <property type="protein sequence ID" value="RFA33881.1"/>
    <property type="molecule type" value="Genomic_DNA"/>
</dbReference>
<dbReference type="Gene3D" id="2.40.160.10">
    <property type="entry name" value="Porin"/>
    <property type="match status" value="1"/>
</dbReference>
<organism evidence="2 3">
    <name type="scientific">Alkalilimnicola ehrlichii</name>
    <dbReference type="NCBI Taxonomy" id="351052"/>
    <lineage>
        <taxon>Bacteria</taxon>
        <taxon>Pseudomonadati</taxon>
        <taxon>Pseudomonadota</taxon>
        <taxon>Gammaproteobacteria</taxon>
        <taxon>Chromatiales</taxon>
        <taxon>Ectothiorhodospiraceae</taxon>
        <taxon>Alkalilimnicola</taxon>
    </lineage>
</organism>